<dbReference type="AlphaFoldDB" id="A0A1H3I7H7"/>
<evidence type="ECO:0000313" key="3">
    <source>
        <dbReference type="Proteomes" id="UP000183918"/>
    </source>
</evidence>
<keyword evidence="1" id="KW-0472">Membrane</keyword>
<dbReference type="Proteomes" id="UP000183918">
    <property type="component" value="Unassembled WGS sequence"/>
</dbReference>
<feature type="transmembrane region" description="Helical" evidence="1">
    <location>
        <begin position="20"/>
        <end position="39"/>
    </location>
</feature>
<protein>
    <submittedName>
        <fullName evidence="2">Uncharacterized protein</fullName>
    </submittedName>
</protein>
<keyword evidence="3" id="KW-1185">Reference proteome</keyword>
<feature type="transmembrane region" description="Helical" evidence="1">
    <location>
        <begin position="64"/>
        <end position="88"/>
    </location>
</feature>
<proteinExistence type="predicted"/>
<reference evidence="2 3" key="1">
    <citation type="submission" date="2016-10" db="EMBL/GenBank/DDBJ databases">
        <authorList>
            <person name="de Groot N.N."/>
        </authorList>
    </citation>
    <scope>NUCLEOTIDE SEQUENCE [LARGE SCALE GENOMIC DNA]</scope>
    <source>
        <strain evidence="2 3">DSM 14045</strain>
    </source>
</reference>
<accession>A0A1H3I7H7</accession>
<organism evidence="2 3">
    <name type="scientific">Lachnobacterium bovis DSM 14045</name>
    <dbReference type="NCBI Taxonomy" id="1122142"/>
    <lineage>
        <taxon>Bacteria</taxon>
        <taxon>Bacillati</taxon>
        <taxon>Bacillota</taxon>
        <taxon>Clostridia</taxon>
        <taxon>Lachnospirales</taxon>
        <taxon>Lachnospiraceae</taxon>
        <taxon>Lachnobacterium</taxon>
    </lineage>
</organism>
<evidence type="ECO:0000313" key="2">
    <source>
        <dbReference type="EMBL" id="SDY23611.1"/>
    </source>
</evidence>
<sequence>MFPSEKARNRAMALQKSIPLIFKILAGTGCFIFILGLLLKINNYSMTGRVYTNINGVEHTSYSVFYPGTFIMIFGIGQFTIFLILLLIRKLLHTHKPKDDIAFPISSNYYTPFNLFNSVNTIDSKYLVTVNGNWIDVTYNFPMNSNYKLSSDGRLKYYKLYRINNNRTYDEIDCLFYSNANLSNNFNSNPNTTILAKHVKFGKFRYRFSNKTFNGQSYTIDTKNLTNYMRKWFAERGYSEN</sequence>
<gene>
    <name evidence="2" type="ORF">SAMN02910414_01078</name>
</gene>
<evidence type="ECO:0000256" key="1">
    <source>
        <dbReference type="SAM" id="Phobius"/>
    </source>
</evidence>
<keyword evidence="1" id="KW-0812">Transmembrane</keyword>
<dbReference type="OrthoDB" id="9974355at2"/>
<dbReference type="RefSeq" id="WP_074716849.1">
    <property type="nucleotide sequence ID" value="NZ_FNPG01000011.1"/>
</dbReference>
<name>A0A1H3I7H7_9FIRM</name>
<dbReference type="EMBL" id="FNPG01000011">
    <property type="protein sequence ID" value="SDY23611.1"/>
    <property type="molecule type" value="Genomic_DNA"/>
</dbReference>
<keyword evidence="1" id="KW-1133">Transmembrane helix</keyword>